<keyword evidence="4 10" id="KW-0808">Transferase</keyword>
<feature type="binding site" evidence="11">
    <location>
        <position position="160"/>
    </location>
    <ligand>
        <name>Mg(2+)</name>
        <dbReference type="ChEBI" id="CHEBI:18420"/>
    </ligand>
</feature>
<name>A0A840XMC3_9MICO</name>
<dbReference type="AlphaFoldDB" id="A0A840XMC3"/>
<dbReference type="InterPro" id="IPR024932">
    <property type="entry name" value="ApbE"/>
</dbReference>
<evidence type="ECO:0000256" key="2">
    <source>
        <dbReference type="ARBA" id="ARBA00016337"/>
    </source>
</evidence>
<dbReference type="GO" id="GO:0016740">
    <property type="term" value="F:transferase activity"/>
    <property type="evidence" value="ECO:0007669"/>
    <property type="project" value="UniProtKB-UniRule"/>
</dbReference>
<evidence type="ECO:0000256" key="8">
    <source>
        <dbReference type="ARBA" id="ARBA00031306"/>
    </source>
</evidence>
<evidence type="ECO:0000256" key="3">
    <source>
        <dbReference type="ARBA" id="ARBA00022630"/>
    </source>
</evidence>
<keyword evidence="7 10" id="KW-0460">Magnesium</keyword>
<keyword evidence="12" id="KW-0449">Lipoprotein</keyword>
<dbReference type="InterPro" id="IPR003374">
    <property type="entry name" value="ApbE-like_sf"/>
</dbReference>
<evidence type="ECO:0000256" key="10">
    <source>
        <dbReference type="PIRNR" id="PIRNR006268"/>
    </source>
</evidence>
<gene>
    <name evidence="12" type="ORF">BJ959_001483</name>
</gene>
<dbReference type="PANTHER" id="PTHR30040">
    <property type="entry name" value="THIAMINE BIOSYNTHESIS LIPOPROTEIN APBE"/>
    <property type="match status" value="1"/>
</dbReference>
<accession>A0A840XMC3</accession>
<comment type="catalytic activity">
    <reaction evidence="9 10">
        <text>L-threonyl-[protein] + FAD = FMN-L-threonyl-[protein] + AMP + H(+)</text>
        <dbReference type="Rhea" id="RHEA:36847"/>
        <dbReference type="Rhea" id="RHEA-COMP:11060"/>
        <dbReference type="Rhea" id="RHEA-COMP:11061"/>
        <dbReference type="ChEBI" id="CHEBI:15378"/>
        <dbReference type="ChEBI" id="CHEBI:30013"/>
        <dbReference type="ChEBI" id="CHEBI:57692"/>
        <dbReference type="ChEBI" id="CHEBI:74257"/>
        <dbReference type="ChEBI" id="CHEBI:456215"/>
        <dbReference type="EC" id="2.7.1.180"/>
    </reaction>
</comment>
<dbReference type="Pfam" id="PF02424">
    <property type="entry name" value="ApbE"/>
    <property type="match status" value="1"/>
</dbReference>
<comment type="cofactor">
    <cofactor evidence="11">
        <name>Mg(2+)</name>
        <dbReference type="ChEBI" id="CHEBI:18420"/>
    </cofactor>
    <cofactor evidence="11">
        <name>Mn(2+)</name>
        <dbReference type="ChEBI" id="CHEBI:29035"/>
    </cofactor>
    <text evidence="11">Magnesium. Can also use manganese.</text>
</comment>
<dbReference type="OrthoDB" id="9778595at2"/>
<proteinExistence type="inferred from homology"/>
<dbReference type="Gene3D" id="3.10.520.10">
    <property type="entry name" value="ApbE-like domains"/>
    <property type="match status" value="1"/>
</dbReference>
<evidence type="ECO:0000313" key="13">
    <source>
        <dbReference type="Proteomes" id="UP000552883"/>
    </source>
</evidence>
<protein>
    <recommendedName>
        <fullName evidence="2 10">FAD:protein FMN transferase</fullName>
        <ecNumber evidence="1 10">2.7.1.180</ecNumber>
    </recommendedName>
    <alternativeName>
        <fullName evidence="8 10">Flavin transferase</fullName>
    </alternativeName>
</protein>
<evidence type="ECO:0000256" key="7">
    <source>
        <dbReference type="ARBA" id="ARBA00022842"/>
    </source>
</evidence>
<sequence length="318" mass="33794">MPTTEAPSRIIDRAVRAMGGGARLRIVLAPEGADVDEDLGIQAVARAERRLVELEQRWSRFLPDSDLTRVNTAEGRPTRVHADTIVLLDAMRAAWHETDRDFDPGLLPALVAGGYGRSLVDGSRSTALPPSARDRADLDAMRLDGATVTLPVGTTLDSGGIGKGLAADLIADELMALGVAGCLIEVGGDVRVRGTAPDGIAWRVRVEDPFDLASTRTTVRLGDGGIATSSQRKRRWLGVDGADAHHLIDPATLRSTRTSTQTVTVIAATAARAEALTKPGVLRPLDDYLAWLPTRGAAALTIDADGVERTTPNWSDYA</sequence>
<dbReference type="Proteomes" id="UP000552883">
    <property type="component" value="Unassembled WGS sequence"/>
</dbReference>
<evidence type="ECO:0000256" key="6">
    <source>
        <dbReference type="ARBA" id="ARBA00022827"/>
    </source>
</evidence>
<evidence type="ECO:0000256" key="11">
    <source>
        <dbReference type="PIRSR" id="PIRSR006268-2"/>
    </source>
</evidence>
<evidence type="ECO:0000313" key="12">
    <source>
        <dbReference type="EMBL" id="MBB5617987.1"/>
    </source>
</evidence>
<evidence type="ECO:0000256" key="9">
    <source>
        <dbReference type="ARBA" id="ARBA00048540"/>
    </source>
</evidence>
<comment type="similarity">
    <text evidence="10">Belongs to the ApbE family.</text>
</comment>
<organism evidence="12 13">
    <name type="scientific">Microcella frigidaquae</name>
    <dbReference type="NCBI Taxonomy" id="424758"/>
    <lineage>
        <taxon>Bacteria</taxon>
        <taxon>Bacillati</taxon>
        <taxon>Actinomycetota</taxon>
        <taxon>Actinomycetes</taxon>
        <taxon>Micrococcales</taxon>
        <taxon>Microbacteriaceae</taxon>
        <taxon>Microcella</taxon>
    </lineage>
</organism>
<evidence type="ECO:0000256" key="4">
    <source>
        <dbReference type="ARBA" id="ARBA00022679"/>
    </source>
</evidence>
<evidence type="ECO:0000256" key="1">
    <source>
        <dbReference type="ARBA" id="ARBA00011955"/>
    </source>
</evidence>
<dbReference type="EC" id="2.7.1.180" evidence="1 10"/>
<dbReference type="GO" id="GO:0046872">
    <property type="term" value="F:metal ion binding"/>
    <property type="evidence" value="ECO:0007669"/>
    <property type="project" value="UniProtKB-UniRule"/>
</dbReference>
<keyword evidence="3 10" id="KW-0285">Flavoprotein</keyword>
<reference evidence="12 13" key="1">
    <citation type="submission" date="2020-08" db="EMBL/GenBank/DDBJ databases">
        <title>Sequencing the genomes of 1000 actinobacteria strains.</title>
        <authorList>
            <person name="Klenk H.-P."/>
        </authorList>
    </citation>
    <scope>NUCLEOTIDE SEQUENCE [LARGE SCALE GENOMIC DNA]</scope>
    <source>
        <strain evidence="12 13">DSM 23889</strain>
    </source>
</reference>
<dbReference type="PANTHER" id="PTHR30040:SF2">
    <property type="entry name" value="FAD:PROTEIN FMN TRANSFERASE"/>
    <property type="match status" value="1"/>
</dbReference>
<dbReference type="SUPFAM" id="SSF143631">
    <property type="entry name" value="ApbE-like"/>
    <property type="match status" value="1"/>
</dbReference>
<dbReference type="PIRSF" id="PIRSF006268">
    <property type="entry name" value="ApbE"/>
    <property type="match status" value="1"/>
</dbReference>
<keyword evidence="13" id="KW-1185">Reference proteome</keyword>
<keyword evidence="6 10" id="KW-0274">FAD</keyword>
<dbReference type="RefSeq" id="WP_153981308.1">
    <property type="nucleotide sequence ID" value="NZ_BAAANZ010000005.1"/>
</dbReference>
<comment type="caution">
    <text evidence="12">The sequence shown here is derived from an EMBL/GenBank/DDBJ whole genome shotgun (WGS) entry which is preliminary data.</text>
</comment>
<evidence type="ECO:0000256" key="5">
    <source>
        <dbReference type="ARBA" id="ARBA00022723"/>
    </source>
</evidence>
<keyword evidence="5 10" id="KW-0479">Metal-binding</keyword>
<dbReference type="EMBL" id="JACHBS010000001">
    <property type="protein sequence ID" value="MBB5617987.1"/>
    <property type="molecule type" value="Genomic_DNA"/>
</dbReference>